<evidence type="ECO:0000313" key="3">
    <source>
        <dbReference type="EMBL" id="KOS66279.1"/>
    </source>
</evidence>
<accession>A0ABR5JWB2</accession>
<keyword evidence="1" id="KW-1133">Transmembrane helix</keyword>
<keyword evidence="1" id="KW-0472">Membrane</keyword>
<gene>
    <name evidence="3" type="ORF">AEA09_18855</name>
</gene>
<dbReference type="Pfam" id="PF13349">
    <property type="entry name" value="DUF4097"/>
    <property type="match status" value="1"/>
</dbReference>
<keyword evidence="4" id="KW-1185">Reference proteome</keyword>
<evidence type="ECO:0000313" key="4">
    <source>
        <dbReference type="Proteomes" id="UP000050668"/>
    </source>
</evidence>
<dbReference type="Proteomes" id="UP000050668">
    <property type="component" value="Unassembled WGS sequence"/>
</dbReference>
<name>A0ABR5JWB2_9BACI</name>
<feature type="transmembrane region" description="Helical" evidence="1">
    <location>
        <begin position="6"/>
        <end position="27"/>
    </location>
</feature>
<protein>
    <recommendedName>
        <fullName evidence="2">DUF4097 domain-containing protein</fullName>
    </recommendedName>
</protein>
<keyword evidence="1" id="KW-0812">Transmembrane</keyword>
<dbReference type="EMBL" id="LGRV01000008">
    <property type="protein sequence ID" value="KOS66279.1"/>
    <property type="molecule type" value="Genomic_DNA"/>
</dbReference>
<organism evidence="3 4">
    <name type="scientific">Lysinibacillus contaminans</name>
    <dbReference type="NCBI Taxonomy" id="1293441"/>
    <lineage>
        <taxon>Bacteria</taxon>
        <taxon>Bacillati</taxon>
        <taxon>Bacillota</taxon>
        <taxon>Bacilli</taxon>
        <taxon>Bacillales</taxon>
        <taxon>Bacillaceae</taxon>
        <taxon>Lysinibacillus</taxon>
    </lineage>
</organism>
<comment type="caution">
    <text evidence="3">The sequence shown here is derived from an EMBL/GenBank/DDBJ whole genome shotgun (WGS) entry which is preliminary data.</text>
</comment>
<sequence length="272" mass="29710">MGRKKLILGIVGGIIMSLFVIGSLNSVKSKFEYHSNIKHVTSITVNADLANIELISNHSELFVDFQGQKNKFGSPKIDITYDNDKALINVLTYNKNWKKLLPGKRTKGNIILNIPPQFLEEIHLETKNGNINIGHIAEINRLSLISDIGTIKVNRFQGGFLNVEAKSGSINLGEVDGQININNQVGGLNNVVLKRIQGENTIKVSNGNVKVKIPNGTDGIGLNVTTKNGKITSKAHKINIKNKGPGKELLHNANKNEARLNISVSVGNIELE</sequence>
<dbReference type="InterPro" id="IPR025164">
    <property type="entry name" value="Toastrack_DUF4097"/>
</dbReference>
<proteinExistence type="predicted"/>
<evidence type="ECO:0000256" key="1">
    <source>
        <dbReference type="SAM" id="Phobius"/>
    </source>
</evidence>
<feature type="domain" description="DUF4097" evidence="2">
    <location>
        <begin position="116"/>
        <end position="271"/>
    </location>
</feature>
<evidence type="ECO:0000259" key="2">
    <source>
        <dbReference type="Pfam" id="PF13349"/>
    </source>
</evidence>
<reference evidence="4" key="1">
    <citation type="submission" date="2015-07" db="EMBL/GenBank/DDBJ databases">
        <title>Fjat-14205 dsm 2895.</title>
        <authorList>
            <person name="Liu B."/>
            <person name="Wang J."/>
            <person name="Zhu Y."/>
            <person name="Liu G."/>
            <person name="Chen Q."/>
            <person name="Chen Z."/>
            <person name="Lan J."/>
            <person name="Che J."/>
            <person name="Ge C."/>
            <person name="Shi H."/>
            <person name="Pan Z."/>
            <person name="Liu X."/>
        </authorList>
    </citation>
    <scope>NUCLEOTIDE SEQUENCE [LARGE SCALE GENOMIC DNA]</scope>
    <source>
        <strain evidence="4">DSM 25560</strain>
    </source>
</reference>